<keyword evidence="3" id="KW-1185">Reference proteome</keyword>
<feature type="region of interest" description="Disordered" evidence="1">
    <location>
        <begin position="46"/>
        <end position="75"/>
    </location>
</feature>
<dbReference type="Proteomes" id="UP000430975">
    <property type="component" value="Unassembled WGS sequence"/>
</dbReference>
<proteinExistence type="predicted"/>
<evidence type="ECO:0000313" key="3">
    <source>
        <dbReference type="Proteomes" id="UP000430975"/>
    </source>
</evidence>
<organism evidence="2 3">
    <name type="scientific">Fundicoccus ignavus</name>
    <dbReference type="NCBI Taxonomy" id="2664442"/>
    <lineage>
        <taxon>Bacteria</taxon>
        <taxon>Bacillati</taxon>
        <taxon>Bacillota</taxon>
        <taxon>Bacilli</taxon>
        <taxon>Lactobacillales</taxon>
        <taxon>Aerococcaceae</taxon>
        <taxon>Fundicoccus</taxon>
    </lineage>
</organism>
<name>A0A6I2GER6_9LACT</name>
<dbReference type="EMBL" id="WJQS01000006">
    <property type="protein sequence ID" value="MRI85736.1"/>
    <property type="molecule type" value="Genomic_DNA"/>
</dbReference>
<comment type="caution">
    <text evidence="2">The sequence shown here is derived from an EMBL/GenBank/DDBJ whole genome shotgun (WGS) entry which is preliminary data.</text>
</comment>
<gene>
    <name evidence="2" type="ORF">GIY09_07640</name>
</gene>
<evidence type="ECO:0000256" key="1">
    <source>
        <dbReference type="SAM" id="MobiDB-lite"/>
    </source>
</evidence>
<dbReference type="RefSeq" id="WP_153863628.1">
    <property type="nucleotide sequence ID" value="NZ_WJQS01000006.1"/>
</dbReference>
<evidence type="ECO:0000313" key="2">
    <source>
        <dbReference type="EMBL" id="MRI85736.1"/>
    </source>
</evidence>
<reference evidence="2 3" key="1">
    <citation type="submission" date="2019-11" db="EMBL/GenBank/DDBJ databases">
        <title>Characterisation of Fundicoccus ignavus gen. nov. sp. nov., a novel genus of the family Aerococcaceae isolated from bulk tank milk.</title>
        <authorList>
            <person name="Siebert A."/>
            <person name="Huptas C."/>
            <person name="Wenning M."/>
            <person name="Scherer S."/>
            <person name="Doll E.V."/>
        </authorList>
    </citation>
    <scope>NUCLEOTIDE SEQUENCE [LARGE SCALE GENOMIC DNA]</scope>
    <source>
        <strain evidence="2 3">WS4759</strain>
    </source>
</reference>
<protein>
    <submittedName>
        <fullName evidence="2">Uncharacterized protein</fullName>
    </submittedName>
</protein>
<sequence length="418" mass="48131">MKINRIFLVLALFVSVGAIRLTKEAHANTIYQARFRDKTQRLMEDVKQEESIEDVEASSQESLKEEVMPDSETLEANQTEQQINDFVKALGELENLNYYQISYTLTDVPKNEVISKGKLVGNQEEGDLLGTLSYFFPEASPSQYDFEFISYRHFDLAYVKMFKLLNSMAFFNQPYFAVDVHQQVEELTDTFVSIDSSELNRINLSRDPYQSLVLLPDLNRLSRISADKLYKINDMYLLSLERLEIPEYLFRTSNNFGMAFQLGMEIDSSGENEAYADWQVSTDHRFELTDKGNSLNFGVTVNSEITDLLLPQAPEGVERYVENFSKVLNMDSNVMLDKLTKVNIVYNPTTQTYRVSLMGIVENIEFNLFSHEAAGLETTEYRLDYEIKPIIHKIPQLDEINKLTAAEADYLLEELLNP</sequence>
<dbReference type="AlphaFoldDB" id="A0A6I2GER6"/>
<accession>A0A6I2GER6</accession>